<dbReference type="NCBIfam" id="TIGR00521">
    <property type="entry name" value="coaBC_dfp"/>
    <property type="match status" value="1"/>
</dbReference>
<proteinExistence type="inferred from homology"/>
<evidence type="ECO:0000256" key="1">
    <source>
        <dbReference type="ARBA" id="ARBA00022793"/>
    </source>
</evidence>
<dbReference type="InterPro" id="IPR036551">
    <property type="entry name" value="Flavin_trans-like"/>
</dbReference>
<dbReference type="GO" id="GO:0010181">
    <property type="term" value="F:FMN binding"/>
    <property type="evidence" value="ECO:0007669"/>
    <property type="project" value="InterPro"/>
</dbReference>
<reference evidence="6 7" key="1">
    <citation type="journal article" date="2013" name="Genome Biol. Evol.">
        <title>Comparison of metabolic capacities and inference of gene content evolution in mosquito-associated Spiroplasma diminutum and S. taiwanense.</title>
        <authorList>
            <person name="Lo W.S."/>
            <person name="Ku C."/>
            <person name="Chen L.L."/>
            <person name="Chang T.H."/>
            <person name="Kuo C.H."/>
        </authorList>
    </citation>
    <scope>NUCLEOTIDE SEQUENCE [LARGE SCALE GENOMIC DNA]</scope>
    <source>
        <strain evidence="6">CT-1</strain>
    </source>
</reference>
<evidence type="ECO:0000313" key="7">
    <source>
        <dbReference type="Proteomes" id="UP000014984"/>
    </source>
</evidence>
<dbReference type="GO" id="GO:0071513">
    <property type="term" value="C:phosphopantothenoylcysteine decarboxylase complex"/>
    <property type="evidence" value="ECO:0007669"/>
    <property type="project" value="TreeGrafter"/>
</dbReference>
<dbReference type="Gene3D" id="3.40.50.1950">
    <property type="entry name" value="Flavin prenyltransferase-like"/>
    <property type="match status" value="1"/>
</dbReference>
<evidence type="ECO:0000313" key="6">
    <source>
        <dbReference type="EMBL" id="AGR41133.1"/>
    </source>
</evidence>
<keyword evidence="3" id="KW-0285">Flavoprotein</keyword>
<feature type="domain" description="Flavoprotein" evidence="4">
    <location>
        <begin position="3"/>
        <end position="135"/>
    </location>
</feature>
<dbReference type="KEGG" id="stai:STAIW_v1c04910"/>
<dbReference type="PANTHER" id="PTHR14359">
    <property type="entry name" value="HOMO-OLIGOMERIC FLAVIN CONTAINING CYS DECARBOXYLASE FAMILY"/>
    <property type="match status" value="1"/>
</dbReference>
<comment type="pathway">
    <text evidence="3">Cofactor biosynthesis; coenzyme A biosynthesis; CoA from (R)-pantothenate: step 3/5.</text>
</comment>
<comment type="pathway">
    <text evidence="3">Cofactor biosynthesis; coenzyme A biosynthesis; CoA from (R)-pantothenate: step 2/5.</text>
</comment>
<comment type="function">
    <text evidence="3">Catalyzes two steps in the biosynthesis of coenzyme A. In the first step cysteine is conjugated to 4'-phosphopantothenate to form 4-phosphopantothenoylcysteine, in the latter compound is decarboxylated to form 4'-phosphopantotheine.</text>
</comment>
<evidence type="ECO:0000256" key="3">
    <source>
        <dbReference type="RuleBase" id="RU364078"/>
    </source>
</evidence>
<dbReference type="Proteomes" id="UP000014984">
    <property type="component" value="Chromosome"/>
</dbReference>
<comment type="catalytic activity">
    <reaction evidence="3">
        <text>(R)-4'-phosphopantothenate + L-cysteine + CTP = N-[(R)-4-phosphopantothenoyl]-L-cysteine + CMP + diphosphate + H(+)</text>
        <dbReference type="Rhea" id="RHEA:19397"/>
        <dbReference type="ChEBI" id="CHEBI:10986"/>
        <dbReference type="ChEBI" id="CHEBI:15378"/>
        <dbReference type="ChEBI" id="CHEBI:33019"/>
        <dbReference type="ChEBI" id="CHEBI:35235"/>
        <dbReference type="ChEBI" id="CHEBI:37563"/>
        <dbReference type="ChEBI" id="CHEBI:59458"/>
        <dbReference type="ChEBI" id="CHEBI:60377"/>
        <dbReference type="EC" id="6.3.2.5"/>
    </reaction>
</comment>
<dbReference type="SUPFAM" id="SSF102645">
    <property type="entry name" value="CoaB-like"/>
    <property type="match status" value="1"/>
</dbReference>
<feature type="domain" description="DNA/pantothenate metabolism flavoprotein C-terminal" evidence="5">
    <location>
        <begin position="184"/>
        <end position="392"/>
    </location>
</feature>
<evidence type="ECO:0000259" key="4">
    <source>
        <dbReference type="Pfam" id="PF02441"/>
    </source>
</evidence>
<keyword evidence="2 3" id="KW-0456">Lyase</keyword>
<dbReference type="InterPro" id="IPR035929">
    <property type="entry name" value="CoaB-like_sf"/>
</dbReference>
<dbReference type="SUPFAM" id="SSF52507">
    <property type="entry name" value="Homo-oligomeric flavin-containing Cys decarboxylases, HFCD"/>
    <property type="match status" value="1"/>
</dbReference>
<dbReference type="HOGENOM" id="CLU_033319_0_1_14"/>
<sequence>MKKTINLIITGGIAASKAKELYQLLITNYNINIILSENAKRFVNFSDFNYIDNIFEKEYYFDNHHYAEHVKIAFNSDLNVVYPATYNYIGKITNGIADDICSLIFAITNIKTILFPSMNSNMYLNPILEKNKKILLNTSNVDWIEPAIGRLASGHNGIGRAIEPVDVCKIINDYFNEETQFENLKDKKVLLNFGKTRSYIDKVRYITNSSSGKMGLELKKILSSNSKELITVFGDTQIPIESDDKNFYVQTNNQMLEKMKENYYNSDVVICSAALYDFKIKNYINKKIEKREQNELNSIDLVEAIDVLKELGKIKKNQFLVGFSLSNEFDLNKAWVKINEKNLDMLIINLVNALESDYNELKIIITKTKEVINITKMHKSNIAKEIIKIINQNI</sequence>
<organism evidence="6 7">
    <name type="scientific">Spiroplasma taiwanense CT-1</name>
    <dbReference type="NCBI Taxonomy" id="1276220"/>
    <lineage>
        <taxon>Bacteria</taxon>
        <taxon>Bacillati</taxon>
        <taxon>Mycoplasmatota</taxon>
        <taxon>Mollicutes</taxon>
        <taxon>Entomoplasmatales</taxon>
        <taxon>Spiroplasmataceae</taxon>
        <taxon>Spiroplasma</taxon>
    </lineage>
</organism>
<dbReference type="Gene3D" id="3.40.50.10300">
    <property type="entry name" value="CoaB-like"/>
    <property type="match status" value="1"/>
</dbReference>
<dbReference type="InterPro" id="IPR007085">
    <property type="entry name" value="DNA/pantothenate-metab_flavo_C"/>
</dbReference>
<dbReference type="RefSeq" id="WP_020834272.1">
    <property type="nucleotide sequence ID" value="NC_021846.1"/>
</dbReference>
<keyword evidence="3" id="KW-0288">FMN</keyword>
<dbReference type="EC" id="6.3.2.5" evidence="3"/>
<dbReference type="GO" id="GO:0015937">
    <property type="term" value="P:coenzyme A biosynthetic process"/>
    <property type="evidence" value="ECO:0007669"/>
    <property type="project" value="UniProtKB-UniPathway"/>
</dbReference>
<name>S5MBI4_9MOLU</name>
<gene>
    <name evidence="6" type="primary">dfp</name>
    <name evidence="6" type="ORF">STAIW_v1c04910</name>
</gene>
<dbReference type="InterPro" id="IPR005252">
    <property type="entry name" value="CoaBC"/>
</dbReference>
<comment type="similarity">
    <text evidence="3">In the N-terminal section; belongs to the HFCD (homo-oligomeric flavin containing Cys decarboxylase) superfamily.</text>
</comment>
<dbReference type="PANTHER" id="PTHR14359:SF6">
    <property type="entry name" value="PHOSPHOPANTOTHENOYLCYSTEINE DECARBOXYLASE"/>
    <property type="match status" value="1"/>
</dbReference>
<dbReference type="EMBL" id="CP005074">
    <property type="protein sequence ID" value="AGR41133.1"/>
    <property type="molecule type" value="Genomic_DNA"/>
</dbReference>
<dbReference type="InterPro" id="IPR003382">
    <property type="entry name" value="Flavoprotein"/>
</dbReference>
<dbReference type="GO" id="GO:0004633">
    <property type="term" value="F:phosphopantothenoylcysteine decarboxylase activity"/>
    <property type="evidence" value="ECO:0007669"/>
    <property type="project" value="UniProtKB-EC"/>
</dbReference>
<dbReference type="UniPathway" id="UPA00241">
    <property type="reaction ID" value="UER00353"/>
</dbReference>
<dbReference type="GO" id="GO:0004632">
    <property type="term" value="F:phosphopantothenate--cysteine ligase activity"/>
    <property type="evidence" value="ECO:0007669"/>
    <property type="project" value="UniProtKB-EC"/>
</dbReference>
<keyword evidence="1 3" id="KW-0210">Decarboxylase</keyword>
<dbReference type="Pfam" id="PF02441">
    <property type="entry name" value="Flavoprotein"/>
    <property type="match status" value="1"/>
</dbReference>
<comment type="similarity">
    <text evidence="3">In the C-terminal section; belongs to the PPC synthetase family.</text>
</comment>
<keyword evidence="7" id="KW-1185">Reference proteome</keyword>
<dbReference type="PATRIC" id="fig|1276220.3.peg.497"/>
<dbReference type="eggNOG" id="COG0452">
    <property type="taxonomic scope" value="Bacteria"/>
</dbReference>
<comment type="cofactor">
    <cofactor evidence="3">
        <name>FMN</name>
        <dbReference type="ChEBI" id="CHEBI:58210"/>
    </cofactor>
</comment>
<protein>
    <recommendedName>
        <fullName evidence="3">Coenzyme A biosynthesis bifunctional protein CoaBC</fullName>
        <ecNumber evidence="3">4.1.1.36</ecNumber>
        <ecNumber evidence="3">6.3.2.5</ecNumber>
    </recommendedName>
    <alternativeName>
        <fullName evidence="3">DNA/pantothenate metabolism flavoprotein</fullName>
    </alternativeName>
</protein>
<dbReference type="Pfam" id="PF04127">
    <property type="entry name" value="DFP"/>
    <property type="match status" value="1"/>
</dbReference>
<dbReference type="GO" id="GO:0015941">
    <property type="term" value="P:pantothenate catabolic process"/>
    <property type="evidence" value="ECO:0007669"/>
    <property type="project" value="InterPro"/>
</dbReference>
<dbReference type="AlphaFoldDB" id="S5MBI4"/>
<keyword evidence="3" id="KW-0436">Ligase</keyword>
<comment type="catalytic activity">
    <reaction evidence="3">
        <text>N-[(R)-4-phosphopantothenoyl]-L-cysteine + H(+) = (R)-4'-phosphopantetheine + CO2</text>
        <dbReference type="Rhea" id="RHEA:16793"/>
        <dbReference type="ChEBI" id="CHEBI:15378"/>
        <dbReference type="ChEBI" id="CHEBI:16526"/>
        <dbReference type="ChEBI" id="CHEBI:59458"/>
        <dbReference type="ChEBI" id="CHEBI:61723"/>
        <dbReference type="EC" id="4.1.1.36"/>
    </reaction>
</comment>
<evidence type="ECO:0000259" key="5">
    <source>
        <dbReference type="Pfam" id="PF04127"/>
    </source>
</evidence>
<dbReference type="OrthoDB" id="9802554at2"/>
<dbReference type="EC" id="4.1.1.36" evidence="3"/>
<evidence type="ECO:0000256" key="2">
    <source>
        <dbReference type="ARBA" id="ARBA00023239"/>
    </source>
</evidence>
<accession>S5MBI4</accession>
<dbReference type="STRING" id="1276220.STAIW_v1c04910"/>